<comment type="caution">
    <text evidence="1">The sequence shown here is derived from an EMBL/GenBank/DDBJ whole genome shotgun (WGS) entry which is preliminary data.</text>
</comment>
<name>A0A2P5E367_PARAD</name>
<sequence length="139" mass="15882">MSGSMYPLYLELFSYQMTNLEVLSVEFWRAMLVPEHPFQASSAQGFYLSGELNSTFFGEIQAVGDDQSYKQKTSSLAIEYYNNDGDQNLAIDFIVRANIKLGHDVVFLTFKASDKCYYESKVCLRTGLVLIFRPAVHYK</sequence>
<dbReference type="OrthoDB" id="10514070at2759"/>
<evidence type="ECO:0000313" key="2">
    <source>
        <dbReference type="Proteomes" id="UP000237105"/>
    </source>
</evidence>
<dbReference type="EMBL" id="JXTB01000002">
    <property type="protein sequence ID" value="PON79992.1"/>
    <property type="molecule type" value="Genomic_DNA"/>
</dbReference>
<reference evidence="2" key="1">
    <citation type="submission" date="2016-06" db="EMBL/GenBank/DDBJ databases">
        <title>Parallel loss of symbiosis genes in relatives of nitrogen-fixing non-legume Parasponia.</title>
        <authorList>
            <person name="Van Velzen R."/>
            <person name="Holmer R."/>
            <person name="Bu F."/>
            <person name="Rutten L."/>
            <person name="Van Zeijl A."/>
            <person name="Liu W."/>
            <person name="Santuari L."/>
            <person name="Cao Q."/>
            <person name="Sharma T."/>
            <person name="Shen D."/>
            <person name="Roswanjaya Y."/>
            <person name="Wardhani T."/>
            <person name="Kalhor M.S."/>
            <person name="Jansen J."/>
            <person name="Van den Hoogen J."/>
            <person name="Gungor B."/>
            <person name="Hartog M."/>
            <person name="Hontelez J."/>
            <person name="Verver J."/>
            <person name="Yang W.-C."/>
            <person name="Schijlen E."/>
            <person name="Repin R."/>
            <person name="Schilthuizen M."/>
            <person name="Schranz E."/>
            <person name="Heidstra R."/>
            <person name="Miyata K."/>
            <person name="Fedorova E."/>
            <person name="Kohlen W."/>
            <person name="Bisseling T."/>
            <person name="Smit S."/>
            <person name="Geurts R."/>
        </authorList>
    </citation>
    <scope>NUCLEOTIDE SEQUENCE [LARGE SCALE GENOMIC DNA]</scope>
    <source>
        <strain evidence="2">cv. WU1-14</strain>
    </source>
</reference>
<protein>
    <submittedName>
        <fullName evidence="1">Uncharacterized protein</fullName>
    </submittedName>
</protein>
<dbReference type="AlphaFoldDB" id="A0A2P5E367"/>
<accession>A0A2P5E367</accession>
<gene>
    <name evidence="1" type="ORF">PanWU01x14_004420</name>
</gene>
<evidence type="ECO:0000313" key="1">
    <source>
        <dbReference type="EMBL" id="PON79992.1"/>
    </source>
</evidence>
<dbReference type="Proteomes" id="UP000237105">
    <property type="component" value="Unassembled WGS sequence"/>
</dbReference>
<keyword evidence="2" id="KW-1185">Reference proteome</keyword>
<organism evidence="1 2">
    <name type="scientific">Parasponia andersonii</name>
    <name type="common">Sponia andersonii</name>
    <dbReference type="NCBI Taxonomy" id="3476"/>
    <lineage>
        <taxon>Eukaryota</taxon>
        <taxon>Viridiplantae</taxon>
        <taxon>Streptophyta</taxon>
        <taxon>Embryophyta</taxon>
        <taxon>Tracheophyta</taxon>
        <taxon>Spermatophyta</taxon>
        <taxon>Magnoliopsida</taxon>
        <taxon>eudicotyledons</taxon>
        <taxon>Gunneridae</taxon>
        <taxon>Pentapetalae</taxon>
        <taxon>rosids</taxon>
        <taxon>fabids</taxon>
        <taxon>Rosales</taxon>
        <taxon>Cannabaceae</taxon>
        <taxon>Parasponia</taxon>
    </lineage>
</organism>
<proteinExistence type="predicted"/>